<organism evidence="1 2">
    <name type="scientific">Lentilactobacillus hilgardii (strain ATCC 8290 / DSM 20176 / CCUG 30140 / JCM 1155 / KCTC 3500 / NBRC 15886 / NCIMB 8040 / NRRL B-1843 / 9)</name>
    <dbReference type="NCBI Taxonomy" id="1423757"/>
    <lineage>
        <taxon>Bacteria</taxon>
        <taxon>Bacillati</taxon>
        <taxon>Bacillota</taxon>
        <taxon>Bacilli</taxon>
        <taxon>Lactobacillales</taxon>
        <taxon>Lactobacillaceae</taxon>
        <taxon>Lentilactobacillus</taxon>
    </lineage>
</organism>
<dbReference type="EMBL" id="ACGP01000205">
    <property type="protein sequence ID" value="EEI23302.1"/>
    <property type="molecule type" value="Genomic_DNA"/>
</dbReference>
<reference evidence="1 2" key="1">
    <citation type="submission" date="2009-01" db="EMBL/GenBank/DDBJ databases">
        <authorList>
            <person name="Qin X."/>
            <person name="Bachman B."/>
            <person name="Battles P."/>
            <person name="Bell A."/>
            <person name="Bess C."/>
            <person name="Bickham C."/>
            <person name="Chaboub L."/>
            <person name="Chen D."/>
            <person name="Coyle M."/>
            <person name="Deiros D.R."/>
            <person name="Dinh H."/>
            <person name="Forbes L."/>
            <person name="Fowler G."/>
            <person name="Francisco L."/>
            <person name="Fu Q."/>
            <person name="Gubbala S."/>
            <person name="Hale W."/>
            <person name="Han Y."/>
            <person name="Hemphill L."/>
            <person name="Highlander S.K."/>
            <person name="Hirani K."/>
            <person name="Hogues M."/>
            <person name="Jackson L."/>
            <person name="Jakkamsetti A."/>
            <person name="Javaid M."/>
            <person name="Jiang H."/>
            <person name="Korchina V."/>
            <person name="Kovar C."/>
            <person name="Lara F."/>
            <person name="Lee S."/>
            <person name="Mata R."/>
            <person name="Mathew T."/>
            <person name="Moen C."/>
            <person name="Morales K."/>
            <person name="Munidasa M."/>
            <person name="Nazareth L."/>
            <person name="Ngo R."/>
            <person name="Nguyen L."/>
            <person name="Okwuonu G."/>
            <person name="Ongeri F."/>
            <person name="Patil S."/>
            <person name="Petrosino J."/>
            <person name="Pham C."/>
            <person name="Pham P."/>
            <person name="Pu L.-L."/>
            <person name="Puazo M."/>
            <person name="Raj R."/>
            <person name="Reid J."/>
            <person name="Rouhana J."/>
            <person name="Saada N."/>
            <person name="Shang Y."/>
            <person name="Simmons D."/>
            <person name="Thornton R."/>
            <person name="Warren J."/>
            <person name="Weissenberger G."/>
            <person name="Zhang J."/>
            <person name="Zhang L."/>
            <person name="Zhou C."/>
            <person name="Zhu D."/>
            <person name="Muzny D."/>
            <person name="Worley K."/>
            <person name="Gibbs R."/>
        </authorList>
    </citation>
    <scope>NUCLEOTIDE SEQUENCE [LARGE SCALE GENOMIC DNA]</scope>
    <source>
        <strain evidence="2">ATCC 8290 / DSM 20176 / CCUG 30140 / JCM 1155 / KCTC 3500 / NBRC 15886 / NCIMB 8040 / NRRL B-1843 / 9</strain>
    </source>
</reference>
<evidence type="ECO:0000313" key="2">
    <source>
        <dbReference type="Proteomes" id="UP000003752"/>
    </source>
</evidence>
<proteinExistence type="predicted"/>
<keyword evidence="2" id="KW-1185">Reference proteome</keyword>
<name>C0XMU6_LENH9</name>
<comment type="caution">
    <text evidence="1">The sequence shown here is derived from an EMBL/GenBank/DDBJ whole genome shotgun (WGS) entry which is preliminary data.</text>
</comment>
<evidence type="ECO:0000313" key="1">
    <source>
        <dbReference type="EMBL" id="EEI23302.1"/>
    </source>
</evidence>
<accession>C0XMU6</accession>
<sequence>MKIKKVKFILHNERAKRGMQDEKMIFIFWTDLGVLVLVQWF</sequence>
<gene>
    <name evidence="1" type="ORF">HMPREF0519_2557</name>
</gene>
<dbReference type="Proteomes" id="UP000003752">
    <property type="component" value="Unassembled WGS sequence"/>
</dbReference>
<dbReference type="HOGENOM" id="CLU_3271864_0_0_9"/>
<protein>
    <submittedName>
        <fullName evidence="1">Uncharacterized protein</fullName>
    </submittedName>
</protein>
<dbReference type="AlphaFoldDB" id="C0XMU6"/>